<dbReference type="InterPro" id="IPR036388">
    <property type="entry name" value="WH-like_DNA-bd_sf"/>
</dbReference>
<feature type="domain" description="HTH rpiR-type" evidence="1">
    <location>
        <begin position="4"/>
        <end position="80"/>
    </location>
</feature>
<keyword evidence="3" id="KW-1185">Reference proteome</keyword>
<dbReference type="Pfam" id="PF01418">
    <property type="entry name" value="HTH_6"/>
    <property type="match status" value="1"/>
</dbReference>
<dbReference type="GO" id="GO:0097367">
    <property type="term" value="F:carbohydrate derivative binding"/>
    <property type="evidence" value="ECO:0007669"/>
    <property type="project" value="InterPro"/>
</dbReference>
<name>A0A5B9Y4N0_9MOLU</name>
<dbReference type="SUPFAM" id="SSF46689">
    <property type="entry name" value="Homeodomain-like"/>
    <property type="match status" value="1"/>
</dbReference>
<dbReference type="PROSITE" id="PS51071">
    <property type="entry name" value="HTH_RPIR"/>
    <property type="match status" value="1"/>
</dbReference>
<dbReference type="RefSeq" id="WP_166508373.1">
    <property type="nucleotide sequence ID" value="NZ_CP043026.1"/>
</dbReference>
<reference evidence="2 3" key="1">
    <citation type="submission" date="2019-08" db="EMBL/GenBank/DDBJ databases">
        <title>Complete genome sequence of Spiroplasma chinense CCH (DSM 19755).</title>
        <authorList>
            <person name="Shen H.-Y."/>
            <person name="Lin Y.-C."/>
            <person name="Chou L."/>
            <person name="Kuo C.-H."/>
        </authorList>
    </citation>
    <scope>NUCLEOTIDE SEQUENCE [LARGE SCALE GENOMIC DNA]</scope>
    <source>
        <strain evidence="2 3">CCH</strain>
    </source>
</reference>
<evidence type="ECO:0000313" key="2">
    <source>
        <dbReference type="EMBL" id="QEH62001.1"/>
    </source>
</evidence>
<dbReference type="GO" id="GO:0003677">
    <property type="term" value="F:DNA binding"/>
    <property type="evidence" value="ECO:0007669"/>
    <property type="project" value="InterPro"/>
</dbReference>
<dbReference type="KEGG" id="schi:SCHIN_v1c08060"/>
<dbReference type="InterPro" id="IPR047640">
    <property type="entry name" value="RpiR-like"/>
</dbReference>
<dbReference type="PANTHER" id="PTHR30514:SF1">
    <property type="entry name" value="HTH-TYPE TRANSCRIPTIONAL REGULATOR HEXR-RELATED"/>
    <property type="match status" value="1"/>
</dbReference>
<evidence type="ECO:0000259" key="1">
    <source>
        <dbReference type="PROSITE" id="PS51071"/>
    </source>
</evidence>
<dbReference type="EMBL" id="CP043026">
    <property type="protein sequence ID" value="QEH62001.1"/>
    <property type="molecule type" value="Genomic_DNA"/>
</dbReference>
<sequence length="256" mass="30179">MKKNILNELEWYSKQTINTTFQSIAQILVNLKPNEKIPGIAEISKSAFTTPSSVTRFCAQLGYEGYKELINRLFLEFEFQKDDIYSNTKNINWNNDFIFDNNFETILKKMRLINETAYKNIVRISQKILISKKIIILYSKQSETYAQYFYECLVKMQINVILISNKSQIDFNHKNVEGAFYVGMLFGDDIFWFEKLFREIENKNIGLITDEETYTGSDKEITIDSNDGELINFVNSRIYIYYVLNQIVRQIANRIK</sequence>
<dbReference type="Gene3D" id="1.10.10.10">
    <property type="entry name" value="Winged helix-like DNA-binding domain superfamily/Winged helix DNA-binding domain"/>
    <property type="match status" value="1"/>
</dbReference>
<organism evidence="2 3">
    <name type="scientific">Spiroplasma chinense</name>
    <dbReference type="NCBI Taxonomy" id="216932"/>
    <lineage>
        <taxon>Bacteria</taxon>
        <taxon>Bacillati</taxon>
        <taxon>Mycoplasmatota</taxon>
        <taxon>Mollicutes</taxon>
        <taxon>Entomoplasmatales</taxon>
        <taxon>Spiroplasmataceae</taxon>
        <taxon>Spiroplasma</taxon>
    </lineage>
</organism>
<dbReference type="InterPro" id="IPR009057">
    <property type="entry name" value="Homeodomain-like_sf"/>
</dbReference>
<dbReference type="InterPro" id="IPR000281">
    <property type="entry name" value="HTH_RpiR"/>
</dbReference>
<evidence type="ECO:0000313" key="3">
    <source>
        <dbReference type="Proteomes" id="UP000323144"/>
    </source>
</evidence>
<protein>
    <recommendedName>
        <fullName evidence="1">HTH rpiR-type domain-containing protein</fullName>
    </recommendedName>
</protein>
<dbReference type="AlphaFoldDB" id="A0A5B9Y4N0"/>
<dbReference type="GO" id="GO:0003700">
    <property type="term" value="F:DNA-binding transcription factor activity"/>
    <property type="evidence" value="ECO:0007669"/>
    <property type="project" value="InterPro"/>
</dbReference>
<accession>A0A5B9Y4N0</accession>
<proteinExistence type="predicted"/>
<gene>
    <name evidence="2" type="ORF">SCHIN_v1c08060</name>
</gene>
<dbReference type="Proteomes" id="UP000323144">
    <property type="component" value="Chromosome"/>
</dbReference>
<dbReference type="PANTHER" id="PTHR30514">
    <property type="entry name" value="GLUCOKINASE"/>
    <property type="match status" value="1"/>
</dbReference>